<evidence type="ECO:0000313" key="1">
    <source>
        <dbReference type="EMBL" id="OPL21395.1"/>
    </source>
</evidence>
<dbReference type="Proteomes" id="UP000266721">
    <property type="component" value="Unassembled WGS sequence"/>
</dbReference>
<dbReference type="EMBL" id="KV592000">
    <property type="protein sequence ID" value="OPL21395.1"/>
    <property type="molecule type" value="Genomic_DNA"/>
</dbReference>
<organism evidence="1 2">
    <name type="scientific">Mytilus galloprovincialis</name>
    <name type="common">Mediterranean mussel</name>
    <dbReference type="NCBI Taxonomy" id="29158"/>
    <lineage>
        <taxon>Eukaryota</taxon>
        <taxon>Metazoa</taxon>
        <taxon>Spiralia</taxon>
        <taxon>Lophotrochozoa</taxon>
        <taxon>Mollusca</taxon>
        <taxon>Bivalvia</taxon>
        <taxon>Autobranchia</taxon>
        <taxon>Pteriomorphia</taxon>
        <taxon>Mytilida</taxon>
        <taxon>Mytiloidea</taxon>
        <taxon>Mytilidae</taxon>
        <taxon>Mytilinae</taxon>
        <taxon>Mytilus</taxon>
    </lineage>
</organism>
<sequence>TGLVLIGDDSSYHPDVQAYSHKTHVRKEKEYHKRKTATPSVLNEIQQLKEKIAIIKATDHGTDSKKKIEMNQLSKKLNELINQVNTKKN</sequence>
<keyword evidence="2" id="KW-1185">Reference proteome</keyword>
<reference evidence="1 2" key="1">
    <citation type="journal article" date="2016" name="PLoS ONE">
        <title>A First Insight into the Genome of the Filter-Feeder Mussel Mytilus galloprovincialis.</title>
        <authorList>
            <person name="Murgarella M."/>
            <person name="Puiu D."/>
            <person name="Novoa B."/>
            <person name="Figueras A."/>
            <person name="Posada D."/>
            <person name="Canchaya C."/>
        </authorList>
    </citation>
    <scope>NUCLEOTIDE SEQUENCE [LARGE SCALE GENOMIC DNA]</scope>
    <source>
        <tissue evidence="1">Muscle</tissue>
    </source>
</reference>
<accession>A0A3L5TQH8</accession>
<name>A0A3L5TQH8_MYTGA</name>
<proteinExistence type="predicted"/>
<protein>
    <submittedName>
        <fullName evidence="1">Uncharacterized protein</fullName>
    </submittedName>
</protein>
<feature type="non-terminal residue" evidence="1">
    <location>
        <position position="89"/>
    </location>
</feature>
<feature type="non-terminal residue" evidence="1">
    <location>
        <position position="1"/>
    </location>
</feature>
<comment type="caution">
    <text evidence="1">The sequence shown here is derived from an EMBL/GenBank/DDBJ whole genome shotgun (WGS) entry which is preliminary data.</text>
</comment>
<evidence type="ECO:0000313" key="2">
    <source>
        <dbReference type="Proteomes" id="UP000266721"/>
    </source>
</evidence>
<gene>
    <name evidence="1" type="ORF">AM593_10193</name>
</gene>
<dbReference type="AlphaFoldDB" id="A0A3L5TQH8"/>